<evidence type="ECO:0000313" key="2">
    <source>
        <dbReference type="EMBL" id="GAA1693171.1"/>
    </source>
</evidence>
<comment type="caution">
    <text evidence="2">The sequence shown here is derived from an EMBL/GenBank/DDBJ whole genome shotgun (WGS) entry which is preliminary data.</text>
</comment>
<reference evidence="2 3" key="1">
    <citation type="journal article" date="2019" name="Int. J. Syst. Evol. Microbiol.">
        <title>The Global Catalogue of Microorganisms (GCM) 10K type strain sequencing project: providing services to taxonomists for standard genome sequencing and annotation.</title>
        <authorList>
            <consortium name="The Broad Institute Genomics Platform"/>
            <consortium name="The Broad Institute Genome Sequencing Center for Infectious Disease"/>
            <person name="Wu L."/>
            <person name="Ma J."/>
        </authorList>
    </citation>
    <scope>NUCLEOTIDE SEQUENCE [LARGE SCALE GENOMIC DNA]</scope>
    <source>
        <strain evidence="2 3">JCM 15577</strain>
    </source>
</reference>
<gene>
    <name evidence="2" type="ORF">GCM10009808_07910</name>
</gene>
<keyword evidence="3" id="KW-1185">Reference proteome</keyword>
<organism evidence="2 3">
    <name type="scientific">Microbacterium sediminicola</name>
    <dbReference type="NCBI Taxonomy" id="415210"/>
    <lineage>
        <taxon>Bacteria</taxon>
        <taxon>Bacillati</taxon>
        <taxon>Actinomycetota</taxon>
        <taxon>Actinomycetes</taxon>
        <taxon>Micrococcales</taxon>
        <taxon>Microbacteriaceae</taxon>
        <taxon>Microbacterium</taxon>
    </lineage>
</organism>
<protein>
    <submittedName>
        <fullName evidence="2">Uncharacterized protein</fullName>
    </submittedName>
</protein>
<dbReference type="Proteomes" id="UP001501690">
    <property type="component" value="Unassembled WGS sequence"/>
</dbReference>
<name>A0ABN2HTC3_9MICO</name>
<accession>A0ABN2HTC3</accession>
<sequence>MVASAVESHPTVLTAVASMFVALIMRLAPPGRADTAVESNKYGPPPGVSQTPQVGLPKLGL</sequence>
<proteinExistence type="predicted"/>
<evidence type="ECO:0000256" key="1">
    <source>
        <dbReference type="SAM" id="MobiDB-lite"/>
    </source>
</evidence>
<feature type="region of interest" description="Disordered" evidence="1">
    <location>
        <begin position="34"/>
        <end position="61"/>
    </location>
</feature>
<evidence type="ECO:0000313" key="3">
    <source>
        <dbReference type="Proteomes" id="UP001501690"/>
    </source>
</evidence>
<dbReference type="EMBL" id="BAAAPL010000001">
    <property type="protein sequence ID" value="GAA1693171.1"/>
    <property type="molecule type" value="Genomic_DNA"/>
</dbReference>